<comment type="caution">
    <text evidence="1">The sequence shown here is derived from an EMBL/GenBank/DDBJ whole genome shotgun (WGS) entry which is preliminary data.</text>
</comment>
<organism evidence="1 2">
    <name type="scientific">Dorea formicigenerans</name>
    <dbReference type="NCBI Taxonomy" id="39486"/>
    <lineage>
        <taxon>Bacteria</taxon>
        <taxon>Bacillati</taxon>
        <taxon>Bacillota</taxon>
        <taxon>Clostridia</taxon>
        <taxon>Lachnospirales</taxon>
        <taxon>Lachnospiraceae</taxon>
        <taxon>Dorea</taxon>
    </lineage>
</organism>
<reference evidence="1 2" key="1">
    <citation type="submission" date="2018-08" db="EMBL/GenBank/DDBJ databases">
        <title>A genome reference for cultivated species of the human gut microbiota.</title>
        <authorList>
            <person name="Zou Y."/>
            <person name="Xue W."/>
            <person name="Luo G."/>
        </authorList>
    </citation>
    <scope>NUCLEOTIDE SEQUENCE [LARGE SCALE GENOMIC DNA]</scope>
    <source>
        <strain evidence="1 2">OM03-2</strain>
    </source>
</reference>
<dbReference type="RefSeq" id="WP_117606833.1">
    <property type="nucleotide sequence ID" value="NZ_QSVB01000014.1"/>
</dbReference>
<evidence type="ECO:0000313" key="1">
    <source>
        <dbReference type="EMBL" id="RGN89347.1"/>
    </source>
</evidence>
<accession>A0A3E5EKY6</accession>
<proteinExistence type="predicted"/>
<name>A0A3E5EKY6_9FIRM</name>
<dbReference type="EMBL" id="QSVB01000014">
    <property type="protein sequence ID" value="RGN89347.1"/>
    <property type="molecule type" value="Genomic_DNA"/>
</dbReference>
<gene>
    <name evidence="1" type="ORF">DXB36_12165</name>
</gene>
<dbReference type="AlphaFoldDB" id="A0A3E5EKY6"/>
<sequence length="147" mass="17548">MKNKEKYAKEIMEIACNGSSIAVTKKCRRIAPCGSTFCEECLFCSANCKEKVREWSESEYIEVISKRDRAFLEYLDTIIHYVTRDLNDDLYIYISKPHKLIDCWESEREADKILRMFNIDLPMVKWEDNEPWLIEDLKKLEVVEEYE</sequence>
<protein>
    <submittedName>
        <fullName evidence="1">Uncharacterized protein</fullName>
    </submittedName>
</protein>
<dbReference type="Proteomes" id="UP000260841">
    <property type="component" value="Unassembled WGS sequence"/>
</dbReference>
<evidence type="ECO:0000313" key="2">
    <source>
        <dbReference type="Proteomes" id="UP000260841"/>
    </source>
</evidence>